<evidence type="ECO:0000313" key="2">
    <source>
        <dbReference type="Proteomes" id="UP000019374"/>
    </source>
</evidence>
<name>T5A793_OPHSC</name>
<dbReference type="OrthoDB" id="3513679at2759"/>
<dbReference type="HOGENOM" id="CLU_043562_0_0_1"/>
<gene>
    <name evidence="1" type="ORF">OCS_06635</name>
</gene>
<protein>
    <submittedName>
        <fullName evidence="1">Uncharacterized protein</fullName>
    </submittedName>
</protein>
<dbReference type="eggNOG" id="ENOG502RJ3F">
    <property type="taxonomic scope" value="Eukaryota"/>
</dbReference>
<sequence length="431" mass="49450">MRASTGWAADGMLALRVEAKSRSRRMGPLLLYFYVEGLMSQRQTSLHFTSYIISPKDESALLRFFTPRHSSYVNVPRLLRPMVLNGEAKPRGRARPKPPKQTKEEMLFEFRTLLECGHREMIYRYATNLIYKPSFRDVDCLPAMDSDEFLDTCNKSVPVYVLKGCQYGTVICTVLHNYIYRRWFRPFRSEIEHYRFLCKFMTPLHLPDGPTSLSQSNIDGIVSINGAVCAEVEARHRDYDQQLASAGQDEATWRLIRREVKNHNRFNVLQPLFRALLVIVSADNYHNEDSTTAGRIPVLLVRTGVEDGLSAPVTFEAIVGKPDSHVDESSNIARTTLETAIDFVMDLEAREAVAFGLQPDPVISWDPIFYSFDNWEKRWGIPLAGPSSRFVDTDKHPVWSGLGQHLDSNAMVIHEQRNLRFEARRLRGELY</sequence>
<dbReference type="EMBL" id="KE657494">
    <property type="protein sequence ID" value="EQK97652.1"/>
    <property type="molecule type" value="Genomic_DNA"/>
</dbReference>
<evidence type="ECO:0000313" key="1">
    <source>
        <dbReference type="EMBL" id="EQK97652.1"/>
    </source>
</evidence>
<dbReference type="Proteomes" id="UP000019374">
    <property type="component" value="Unassembled WGS sequence"/>
</dbReference>
<dbReference type="AlphaFoldDB" id="T5A793"/>
<accession>T5A793</accession>
<reference evidence="1 2" key="1">
    <citation type="journal article" date="2013" name="Chin. Sci. Bull.">
        <title>Genome survey uncovers the secrets of sex and lifestyle in caterpillar fungus.</title>
        <authorList>
            <person name="Hu X."/>
            <person name="Zhang Y."/>
            <person name="Xiao G."/>
            <person name="Zheng P."/>
            <person name="Xia Y."/>
            <person name="Zhang X."/>
            <person name="St Leger R.J."/>
            <person name="Liu X."/>
            <person name="Wang C."/>
        </authorList>
    </citation>
    <scope>NUCLEOTIDE SEQUENCE [LARGE SCALE GENOMIC DNA]</scope>
    <source>
        <strain evidence="2">Co18 / CGMCC 3.14243</strain>
        <tissue evidence="1">Fruit-body</tissue>
    </source>
</reference>
<organism evidence="1 2">
    <name type="scientific">Ophiocordyceps sinensis (strain Co18 / CGMCC 3.14243)</name>
    <name type="common">Yarsagumba caterpillar fungus</name>
    <name type="synonym">Hirsutella sinensis</name>
    <dbReference type="NCBI Taxonomy" id="911162"/>
    <lineage>
        <taxon>Eukaryota</taxon>
        <taxon>Fungi</taxon>
        <taxon>Dikarya</taxon>
        <taxon>Ascomycota</taxon>
        <taxon>Pezizomycotina</taxon>
        <taxon>Sordariomycetes</taxon>
        <taxon>Hypocreomycetidae</taxon>
        <taxon>Hypocreales</taxon>
        <taxon>Ophiocordycipitaceae</taxon>
        <taxon>Ophiocordyceps</taxon>
    </lineage>
</organism>
<proteinExistence type="predicted"/>